<evidence type="ECO:0000256" key="10">
    <source>
        <dbReference type="ARBA" id="ARBA00036320"/>
    </source>
</evidence>
<dbReference type="PROSITE" id="PS00134">
    <property type="entry name" value="TRYPSIN_HIS"/>
    <property type="match status" value="1"/>
</dbReference>
<dbReference type="RefSeq" id="XP_017020383.1">
    <property type="nucleotide sequence ID" value="XM_017164894.3"/>
</dbReference>
<evidence type="ECO:0000256" key="4">
    <source>
        <dbReference type="ARBA" id="ARBA00022670"/>
    </source>
</evidence>
<dbReference type="FunFam" id="2.40.10.10:FF:000047">
    <property type="entry name" value="Trypsin eta"/>
    <property type="match status" value="1"/>
</dbReference>
<dbReference type="PRINTS" id="PR00722">
    <property type="entry name" value="CHYMOTRYPSIN"/>
</dbReference>
<keyword evidence="6" id="KW-0378">Hydrolase</keyword>
<dbReference type="CDD" id="cd00190">
    <property type="entry name" value="Tryp_SPc"/>
    <property type="match status" value="1"/>
</dbReference>
<dbReference type="InterPro" id="IPR001254">
    <property type="entry name" value="Trypsin_dom"/>
</dbReference>
<sequence>MNLLWWILIFVHFSFGLTEEDNRPSPRIVGGVPADIAKVPYIVSIQLYGIHHCGGSIIDNRTILTAAHCLAQVPRILLRVKAGGSKRDSKDGQIYQISDLYYHEKWTTKTMDYDIGVIRLKTALTFSKKVKAIKINPKRVADGQYTTIAGWGFKSVNGPPSDELRYARVPVVNQAVCKKLLGKTVTDRMMCAGYLKGGTDACQMDSGGPLVWREELVGIVSWGVGCALADKPGVYTRLEALHPWINMALKKLKS</sequence>
<keyword evidence="8" id="KW-0865">Zymogen</keyword>
<dbReference type="PROSITE" id="PS50240">
    <property type="entry name" value="TRYPSIN_DOM"/>
    <property type="match status" value="1"/>
</dbReference>
<dbReference type="PANTHER" id="PTHR24276:SF91">
    <property type="entry name" value="AT26814P-RELATED"/>
    <property type="match status" value="1"/>
</dbReference>
<evidence type="ECO:0000256" key="11">
    <source>
        <dbReference type="ARBA" id="ARBA00038868"/>
    </source>
</evidence>
<organism evidence="14 15">
    <name type="scientific">Drosophila kikkawai</name>
    <name type="common">Fruit fly</name>
    <dbReference type="NCBI Taxonomy" id="30033"/>
    <lineage>
        <taxon>Eukaryota</taxon>
        <taxon>Metazoa</taxon>
        <taxon>Ecdysozoa</taxon>
        <taxon>Arthropoda</taxon>
        <taxon>Hexapoda</taxon>
        <taxon>Insecta</taxon>
        <taxon>Pterygota</taxon>
        <taxon>Neoptera</taxon>
        <taxon>Endopterygota</taxon>
        <taxon>Diptera</taxon>
        <taxon>Brachycera</taxon>
        <taxon>Muscomorpha</taxon>
        <taxon>Ephydroidea</taxon>
        <taxon>Drosophilidae</taxon>
        <taxon>Drosophila</taxon>
        <taxon>Sophophora</taxon>
    </lineage>
</organism>
<dbReference type="GeneID" id="108073332"/>
<gene>
    <name evidence="15" type="primary">LOC108073332</name>
</gene>
<evidence type="ECO:0000256" key="6">
    <source>
        <dbReference type="ARBA" id="ARBA00022801"/>
    </source>
</evidence>
<evidence type="ECO:0000256" key="9">
    <source>
        <dbReference type="ARBA" id="ARBA00023157"/>
    </source>
</evidence>
<keyword evidence="9" id="KW-1015">Disulfide bond</keyword>
<dbReference type="InterPro" id="IPR009003">
    <property type="entry name" value="Peptidase_S1_PA"/>
</dbReference>
<keyword evidence="14" id="KW-1185">Reference proteome</keyword>
<dbReference type="InterPro" id="IPR001314">
    <property type="entry name" value="Peptidase_S1A"/>
</dbReference>
<evidence type="ECO:0000256" key="7">
    <source>
        <dbReference type="ARBA" id="ARBA00022825"/>
    </source>
</evidence>
<evidence type="ECO:0000256" key="1">
    <source>
        <dbReference type="ARBA" id="ARBA00004239"/>
    </source>
</evidence>
<comment type="catalytic activity">
    <reaction evidence="10">
        <text>Preferential cleavage: Arg-|-Xaa, Lys-|-Xaa.</text>
        <dbReference type="EC" id="3.4.21.4"/>
    </reaction>
</comment>
<keyword evidence="4" id="KW-0645">Protease</keyword>
<feature type="domain" description="Peptidase S1" evidence="13">
    <location>
        <begin position="28"/>
        <end position="250"/>
    </location>
</feature>
<proteinExistence type="inferred from homology"/>
<evidence type="ECO:0000313" key="14">
    <source>
        <dbReference type="Proteomes" id="UP001652661"/>
    </source>
</evidence>
<comment type="similarity">
    <text evidence="2">Belongs to the peptidase S1 family.</text>
</comment>
<dbReference type="GO" id="GO:0004252">
    <property type="term" value="F:serine-type endopeptidase activity"/>
    <property type="evidence" value="ECO:0007669"/>
    <property type="project" value="UniProtKB-EC"/>
</dbReference>
<keyword evidence="3" id="KW-0964">Secreted</keyword>
<keyword evidence="5 12" id="KW-0732">Signal</keyword>
<dbReference type="InterPro" id="IPR050430">
    <property type="entry name" value="Peptidase_S1"/>
</dbReference>
<evidence type="ECO:0000256" key="5">
    <source>
        <dbReference type="ARBA" id="ARBA00022729"/>
    </source>
</evidence>
<dbReference type="GO" id="GO:0005576">
    <property type="term" value="C:extracellular region"/>
    <property type="evidence" value="ECO:0007669"/>
    <property type="project" value="UniProtKB-SubCell"/>
</dbReference>
<evidence type="ECO:0000256" key="3">
    <source>
        <dbReference type="ARBA" id="ARBA00022525"/>
    </source>
</evidence>
<feature type="signal peptide" evidence="12">
    <location>
        <begin position="1"/>
        <end position="18"/>
    </location>
</feature>
<comment type="subcellular location">
    <subcellularLocation>
        <location evidence="1">Secreted</location>
        <location evidence="1">Extracellular space</location>
    </subcellularLocation>
</comment>
<dbReference type="InterPro" id="IPR018114">
    <property type="entry name" value="TRYPSIN_HIS"/>
</dbReference>
<evidence type="ECO:0000256" key="12">
    <source>
        <dbReference type="SAM" id="SignalP"/>
    </source>
</evidence>
<dbReference type="AlphaFoldDB" id="A0A6P4ICY6"/>
<evidence type="ECO:0000313" key="15">
    <source>
        <dbReference type="RefSeq" id="XP_017020383.1"/>
    </source>
</evidence>
<accession>A0A6P4ICY6</accession>
<evidence type="ECO:0000256" key="2">
    <source>
        <dbReference type="ARBA" id="ARBA00007664"/>
    </source>
</evidence>
<protein>
    <recommendedName>
        <fullName evidence="11">trypsin</fullName>
        <ecNumber evidence="11">3.4.21.4</ecNumber>
    </recommendedName>
</protein>
<dbReference type="OrthoDB" id="10059102at2759"/>
<dbReference type="GO" id="GO:0016485">
    <property type="term" value="P:protein processing"/>
    <property type="evidence" value="ECO:0007669"/>
    <property type="project" value="UniProtKB-ARBA"/>
</dbReference>
<dbReference type="SUPFAM" id="SSF50494">
    <property type="entry name" value="Trypsin-like serine proteases"/>
    <property type="match status" value="1"/>
</dbReference>
<dbReference type="Pfam" id="PF00089">
    <property type="entry name" value="Trypsin"/>
    <property type="match status" value="1"/>
</dbReference>
<dbReference type="Gene3D" id="2.40.10.10">
    <property type="entry name" value="Trypsin-like serine proteases"/>
    <property type="match status" value="1"/>
</dbReference>
<reference evidence="15" key="1">
    <citation type="submission" date="2025-08" db="UniProtKB">
        <authorList>
            <consortium name="RefSeq"/>
        </authorList>
    </citation>
    <scope>IDENTIFICATION</scope>
    <source>
        <strain evidence="15">14028-0561.14</strain>
        <tissue evidence="15">Whole fly</tissue>
    </source>
</reference>
<dbReference type="Proteomes" id="UP001652661">
    <property type="component" value="Chromosome 3R"/>
</dbReference>
<evidence type="ECO:0000259" key="13">
    <source>
        <dbReference type="PROSITE" id="PS50240"/>
    </source>
</evidence>
<dbReference type="PANTHER" id="PTHR24276">
    <property type="entry name" value="POLYSERASE-RELATED"/>
    <property type="match status" value="1"/>
</dbReference>
<feature type="chain" id="PRO_5028461843" description="trypsin" evidence="12">
    <location>
        <begin position="19"/>
        <end position="254"/>
    </location>
</feature>
<keyword evidence="7" id="KW-0720">Serine protease</keyword>
<dbReference type="InterPro" id="IPR043504">
    <property type="entry name" value="Peptidase_S1_PA_chymotrypsin"/>
</dbReference>
<evidence type="ECO:0000256" key="8">
    <source>
        <dbReference type="ARBA" id="ARBA00023145"/>
    </source>
</evidence>
<name>A0A6P4ICY6_DROKI</name>
<dbReference type="EC" id="3.4.21.4" evidence="11"/>
<dbReference type="SMART" id="SM00020">
    <property type="entry name" value="Tryp_SPc"/>
    <property type="match status" value="1"/>
</dbReference>